<evidence type="ECO:0000313" key="4">
    <source>
        <dbReference type="Proteomes" id="UP000229699"/>
    </source>
</evidence>
<evidence type="ECO:0000256" key="1">
    <source>
        <dbReference type="SAM" id="Phobius"/>
    </source>
</evidence>
<dbReference type="InterPro" id="IPR002716">
    <property type="entry name" value="PIN_dom"/>
</dbReference>
<keyword evidence="1" id="KW-0812">Transmembrane</keyword>
<dbReference type="Proteomes" id="UP000229699">
    <property type="component" value="Unassembled WGS sequence"/>
</dbReference>
<accession>A0A2H0C0A1</accession>
<dbReference type="CDD" id="cd09872">
    <property type="entry name" value="PIN_Sll0205-like"/>
    <property type="match status" value="1"/>
</dbReference>
<feature type="transmembrane region" description="Helical" evidence="1">
    <location>
        <begin position="27"/>
        <end position="47"/>
    </location>
</feature>
<comment type="caution">
    <text evidence="3">The sequence shown here is derived from an EMBL/GenBank/DDBJ whole genome shotgun (WGS) entry which is preliminary data.</text>
</comment>
<name>A0A2H0C0A1_9BACT</name>
<dbReference type="InterPro" id="IPR029060">
    <property type="entry name" value="PIN-like_dom_sf"/>
</dbReference>
<protein>
    <submittedName>
        <fullName evidence="3">PIN domain nuclease</fullName>
    </submittedName>
</protein>
<dbReference type="EMBL" id="PCTC01000068">
    <property type="protein sequence ID" value="PIP63304.1"/>
    <property type="molecule type" value="Genomic_DNA"/>
</dbReference>
<reference evidence="3 4" key="1">
    <citation type="submission" date="2017-09" db="EMBL/GenBank/DDBJ databases">
        <title>Depth-based differentiation of microbial function through sediment-hosted aquifers and enrichment of novel symbionts in the deep terrestrial subsurface.</title>
        <authorList>
            <person name="Probst A.J."/>
            <person name="Ladd B."/>
            <person name="Jarett J.K."/>
            <person name="Geller-Mcgrath D.E."/>
            <person name="Sieber C.M."/>
            <person name="Emerson J.B."/>
            <person name="Anantharaman K."/>
            <person name="Thomas B.C."/>
            <person name="Malmstrom R."/>
            <person name="Stieglmeier M."/>
            <person name="Klingl A."/>
            <person name="Woyke T."/>
            <person name="Ryan C.M."/>
            <person name="Banfield J.F."/>
        </authorList>
    </citation>
    <scope>NUCLEOTIDE SEQUENCE [LARGE SCALE GENOMIC DNA]</scope>
    <source>
        <strain evidence="3">CG22_combo_CG10-13_8_21_14_all_34_12</strain>
    </source>
</reference>
<evidence type="ECO:0000313" key="3">
    <source>
        <dbReference type="EMBL" id="PIP63304.1"/>
    </source>
</evidence>
<keyword evidence="1" id="KW-1133">Transmembrane helix</keyword>
<dbReference type="InterPro" id="IPR052919">
    <property type="entry name" value="TA_system_RNase"/>
</dbReference>
<dbReference type="PANTHER" id="PTHR36173:SF2">
    <property type="entry name" value="RIBONUCLEASE VAPC16"/>
    <property type="match status" value="1"/>
</dbReference>
<keyword evidence="1" id="KW-0472">Membrane</keyword>
<dbReference type="SUPFAM" id="SSF88723">
    <property type="entry name" value="PIN domain-like"/>
    <property type="match status" value="1"/>
</dbReference>
<evidence type="ECO:0000259" key="2">
    <source>
        <dbReference type="Pfam" id="PF01850"/>
    </source>
</evidence>
<proteinExistence type="predicted"/>
<sequence>MKYLLDTHILIWWAENNKKLKPKYKEIIADPVNMIFISVVSVWEVIIKTKLKKIRLKTSIEKIIERYGFHILDIRIDHVLELNKLKDYHKDPFDRLLITQSKVEDLTLLTDDKLINQYFKRNI</sequence>
<dbReference type="AlphaFoldDB" id="A0A2H0C0A1"/>
<dbReference type="Gene3D" id="3.40.50.1010">
    <property type="entry name" value="5'-nuclease"/>
    <property type="match status" value="1"/>
</dbReference>
<feature type="domain" description="PIN" evidence="2">
    <location>
        <begin position="3"/>
        <end position="115"/>
    </location>
</feature>
<dbReference type="PANTHER" id="PTHR36173">
    <property type="entry name" value="RIBONUCLEASE VAPC16-RELATED"/>
    <property type="match status" value="1"/>
</dbReference>
<gene>
    <name evidence="3" type="ORF">COW97_03185</name>
</gene>
<organism evidence="3 4">
    <name type="scientific">Candidatus Roizmanbacteria bacterium CG22_combo_CG10-13_8_21_14_all_34_12</name>
    <dbReference type="NCBI Taxonomy" id="1974860"/>
    <lineage>
        <taxon>Bacteria</taxon>
        <taxon>Candidatus Roizmaniibacteriota</taxon>
    </lineage>
</organism>
<dbReference type="Pfam" id="PF01850">
    <property type="entry name" value="PIN"/>
    <property type="match status" value="1"/>
</dbReference>
<dbReference type="InterPro" id="IPR041705">
    <property type="entry name" value="PIN_Sll0205"/>
</dbReference>